<accession>A0A9W8JPX5</accession>
<evidence type="ECO:0000313" key="6">
    <source>
        <dbReference type="Proteomes" id="UP001140091"/>
    </source>
</evidence>
<dbReference type="Pfam" id="PF00023">
    <property type="entry name" value="Ank"/>
    <property type="match status" value="1"/>
</dbReference>
<feature type="region of interest" description="Disordered" evidence="4">
    <location>
        <begin position="617"/>
        <end position="683"/>
    </location>
</feature>
<feature type="compositionally biased region" description="Basic and acidic residues" evidence="4">
    <location>
        <begin position="628"/>
        <end position="647"/>
    </location>
</feature>
<feature type="repeat" description="ANK" evidence="3">
    <location>
        <begin position="585"/>
        <end position="610"/>
    </location>
</feature>
<feature type="repeat" description="ANK" evidence="3">
    <location>
        <begin position="1513"/>
        <end position="1535"/>
    </location>
</feature>
<dbReference type="SMART" id="SM00248">
    <property type="entry name" value="ANK"/>
    <property type="match status" value="12"/>
</dbReference>
<keyword evidence="6" id="KW-1185">Reference proteome</keyword>
<evidence type="ECO:0008006" key="7">
    <source>
        <dbReference type="Google" id="ProtNLM"/>
    </source>
</evidence>
<dbReference type="PROSITE" id="PS50088">
    <property type="entry name" value="ANK_REPEAT"/>
    <property type="match status" value="4"/>
</dbReference>
<dbReference type="Pfam" id="PF12796">
    <property type="entry name" value="Ank_2"/>
    <property type="match status" value="2"/>
</dbReference>
<evidence type="ECO:0000256" key="4">
    <source>
        <dbReference type="SAM" id="MobiDB-lite"/>
    </source>
</evidence>
<keyword evidence="2 3" id="KW-0040">ANK repeat</keyword>
<evidence type="ECO:0000256" key="2">
    <source>
        <dbReference type="ARBA" id="ARBA00023043"/>
    </source>
</evidence>
<comment type="caution">
    <text evidence="5">The sequence shown here is derived from an EMBL/GenBank/DDBJ whole genome shotgun (WGS) entry which is preliminary data.</text>
</comment>
<sequence length="1779" mass="200607">MHRFADLCSRWASFRIPKPYYRAIHQNIAATAFLERVKALPKSPGVSLDEALKPSIEYETELRQYFASDRGNARLQDPYVGLVDVFDAPVDIRTTRARIVKDDEDIIAKHILPVNKEARRPEGAPSMVDSLDEFKKNWSIFTEGSLTQLLDWSNVVAAGGSVLACLTPLEENNKVSKRATRKHYHSAAYPTSDVDLFLWGLTPEQAEAKIIQIYEAVRDSVPWDVTCIRTKHTVSIHSQYPYRSIQVVLRLYHSPAEILAGFDIDAPSCAYDGNRVWANPRAIVAMMRQSNTVDMTRRSPSYEVRLAKYANRGYEVYVPDLVREKIDPTIYERSIVKMEGLARLLVFEKLMYGNARYNFLESRRKLRNRPNPLARYNRNKRRYKGDLKEEKEISGLEMNDYNVTSLHIPYGPGWDARRLEKLVYQTDLGMNSTFNPKNKGRRLHRHPAFFGAVDECLEDCCEHCPEPINDDEKELKAKEEEQYVTGRIKFIGENPGRQTITGSFNPIDVGEWSEQVYVKETENFFAAVSRNDVEAVREHIKSEIDLNHRDHVGRTCLHVAIASNAPEAACELIEAGARISARLVDGRSALHLAAQFGQTAVVEKLLERSVANEAAIKKEEKDEGDAVDTDKKPALERSSFEDGKGLEMNDAENESAKVANPTVEKPSASKAGDMPQDNEDEPDILDINQADWDFGYTPLCYATLFAPLDTVDLLLESGADVNKATSTNHNDTKQLHALDVTILREDEDEACTIAERLIKAGASSSTADDKLFTIFHDIVASGKLKLAACVLRCDPNARQVINSPAIQYSDVIFPIVTAVQKSDYAMVALLVAYGAKLDLSEEDINKALEAKRPEDRPDLSGRGVRGYIDQAFTPLETALSHNDDIFQLLLSLGAAFNVGIKSSKRHYASAGDRRTIKDWVDRALELVTEKKDNLKTEAVESKKSRSESEGEVLSSWKEHLRRVRTEDKPKKEVEENEEQWKRHDRAQELLKMNGIEGYLVDAERLLTARSAKSWTELYPGIETNHTKALEHKKVTDTAVTEEEKSHYYHLCQSYYPTQIPASLNKAYDELFEAAFAGDNEKIKQLCLPSESGETETSTQLLSVNVQIAPNYDYSRQGYTLLFAACEGRHWSTAKLIVSIAASQYVPERAEEKVTFSTDSIILDEDNGDEDLDDEDDFDATVERKKETQFVDIAKLSSGVRSNIPPKNMIHEAIFRKYNGERSTQGNLITTAIEFKDLEAFIMIANLYQSLSQPIDLGEHLLSTIIQADSPEILDEYIRRSGYGLDFEVAKKATAHLPSAVNDENPIYLGLNVHGKKRADLARKNDPDAYWRPSHTTPMVWRAARAGATKIIEYLATDKPLAAFSQYATACSGARAEQLRRTPDLEEVLPVWLGWNVDGLGESPLIAAILGCSLPAIKTLFAKKPELMKTTLHQQIKFTGHNPLLFAVEVQCEPDILDYLLAKSISPAARDTVRSWNIFHSIAAYGKVETFEYFLKKLPKDVCQALLQQQSKGQLNTPLHIAVKNGKVEMTKVILEFDNTTASYANIDGQTPLHYAVHEGFAEIAELLLETPLQGGLFREDAIGQTPLEVSVLKELLLRLRTSIRAFPDTLSPEQFVYFRERILVDKLETQLPRLQEIVKVLLDQGVPTNPEKFCFELSAFIKTMEGKLKEVKCEQNRLPPKPATREVEDESTKRNYKDSDNVEKTWRVLQDAAAGGPYDLQRDLIKLLDVQLSVKANLDKVVGKYKDTTNVDPDAEEDPEEVKWKNRMAYQINREADTY</sequence>
<dbReference type="PROSITE" id="PS50297">
    <property type="entry name" value="ANK_REP_REGION"/>
    <property type="match status" value="4"/>
</dbReference>
<evidence type="ECO:0000256" key="3">
    <source>
        <dbReference type="PROSITE-ProRule" id="PRU00023"/>
    </source>
</evidence>
<dbReference type="PRINTS" id="PR01415">
    <property type="entry name" value="ANKYRIN"/>
</dbReference>
<protein>
    <recommendedName>
        <fullName evidence="7">Ankyrin</fullName>
    </recommendedName>
</protein>
<gene>
    <name evidence="5" type="ORF">H1R20_g2380</name>
</gene>
<dbReference type="PANTHER" id="PTHR24198">
    <property type="entry name" value="ANKYRIN REPEAT AND PROTEIN KINASE DOMAIN-CONTAINING PROTEIN"/>
    <property type="match status" value="1"/>
</dbReference>
<name>A0A9W8JPX5_9AGAR</name>
<dbReference type="PANTHER" id="PTHR24198:SF165">
    <property type="entry name" value="ANKYRIN REPEAT-CONTAINING PROTEIN-RELATED"/>
    <property type="match status" value="1"/>
</dbReference>
<dbReference type="OrthoDB" id="539213at2759"/>
<dbReference type="EMBL" id="JANBPK010000711">
    <property type="protein sequence ID" value="KAJ2934720.1"/>
    <property type="molecule type" value="Genomic_DNA"/>
</dbReference>
<dbReference type="SUPFAM" id="SSF48403">
    <property type="entry name" value="Ankyrin repeat"/>
    <property type="match status" value="2"/>
</dbReference>
<organism evidence="5 6">
    <name type="scientific">Candolleomyces eurysporus</name>
    <dbReference type="NCBI Taxonomy" id="2828524"/>
    <lineage>
        <taxon>Eukaryota</taxon>
        <taxon>Fungi</taxon>
        <taxon>Dikarya</taxon>
        <taxon>Basidiomycota</taxon>
        <taxon>Agaricomycotina</taxon>
        <taxon>Agaricomycetes</taxon>
        <taxon>Agaricomycetidae</taxon>
        <taxon>Agaricales</taxon>
        <taxon>Agaricineae</taxon>
        <taxon>Psathyrellaceae</taxon>
        <taxon>Candolleomyces</taxon>
    </lineage>
</organism>
<evidence type="ECO:0000313" key="5">
    <source>
        <dbReference type="EMBL" id="KAJ2934720.1"/>
    </source>
</evidence>
<dbReference type="InterPro" id="IPR002110">
    <property type="entry name" value="Ankyrin_rpt"/>
</dbReference>
<feature type="repeat" description="ANK" evidence="3">
    <location>
        <begin position="1547"/>
        <end position="1569"/>
    </location>
</feature>
<keyword evidence="1" id="KW-0677">Repeat</keyword>
<dbReference type="InterPro" id="IPR036770">
    <property type="entry name" value="Ankyrin_rpt-contain_sf"/>
</dbReference>
<dbReference type="Proteomes" id="UP001140091">
    <property type="component" value="Unassembled WGS sequence"/>
</dbReference>
<feature type="non-terminal residue" evidence="5">
    <location>
        <position position="1"/>
    </location>
</feature>
<feature type="repeat" description="ANK" evidence="3">
    <location>
        <begin position="694"/>
        <end position="726"/>
    </location>
</feature>
<proteinExistence type="predicted"/>
<evidence type="ECO:0000256" key="1">
    <source>
        <dbReference type="ARBA" id="ARBA00022737"/>
    </source>
</evidence>
<reference evidence="5" key="1">
    <citation type="submission" date="2022-06" db="EMBL/GenBank/DDBJ databases">
        <title>Genome Sequence of Candolleomyces eurysporus.</title>
        <authorList>
            <person name="Buettner E."/>
        </authorList>
    </citation>
    <scope>NUCLEOTIDE SEQUENCE</scope>
    <source>
        <strain evidence="5">VTCC 930004</strain>
    </source>
</reference>
<dbReference type="Gene3D" id="1.25.40.20">
    <property type="entry name" value="Ankyrin repeat-containing domain"/>
    <property type="match status" value="3"/>
</dbReference>